<dbReference type="PROSITE" id="PS51257">
    <property type="entry name" value="PROKAR_LIPOPROTEIN"/>
    <property type="match status" value="1"/>
</dbReference>
<reference evidence="1" key="1">
    <citation type="journal article" date="2015" name="Nature">
        <title>Complex archaea that bridge the gap between prokaryotes and eukaryotes.</title>
        <authorList>
            <person name="Spang A."/>
            <person name="Saw J.H."/>
            <person name="Jorgensen S.L."/>
            <person name="Zaremba-Niedzwiedzka K."/>
            <person name="Martijn J."/>
            <person name="Lind A.E."/>
            <person name="van Eijk R."/>
            <person name="Schleper C."/>
            <person name="Guy L."/>
            <person name="Ettema T.J."/>
        </authorList>
    </citation>
    <scope>NUCLEOTIDE SEQUENCE</scope>
</reference>
<evidence type="ECO:0000313" key="1">
    <source>
        <dbReference type="EMBL" id="KKK85752.1"/>
    </source>
</evidence>
<evidence type="ECO:0008006" key="2">
    <source>
        <dbReference type="Google" id="ProtNLM"/>
    </source>
</evidence>
<dbReference type="EMBL" id="LAZR01051162">
    <property type="protein sequence ID" value="KKK85752.1"/>
    <property type="molecule type" value="Genomic_DNA"/>
</dbReference>
<gene>
    <name evidence="1" type="ORF">LCGC14_2770150</name>
</gene>
<protein>
    <recommendedName>
        <fullName evidence="2">Bacterial Ig-like domain-containing protein</fullName>
    </recommendedName>
</protein>
<name>A0A0F8YWC4_9ZZZZ</name>
<organism evidence="1">
    <name type="scientific">marine sediment metagenome</name>
    <dbReference type="NCBI Taxonomy" id="412755"/>
    <lineage>
        <taxon>unclassified sequences</taxon>
        <taxon>metagenomes</taxon>
        <taxon>ecological metagenomes</taxon>
    </lineage>
</organism>
<sequence length="368" mass="37900">MDWSKVKLILLISLITVVAACSVGRIDMFNSTGDTTGDTTDVPAVGVDINIDDGLITGEHPTTPLTDTFSVVLNTKPSETVTIGTIVSGDPGEVSVSPVNLIFTVDNWDVPQTVTVTGVDDLIQDGLITVVIDLGTTTSSDSDWDNLSPDNVTVYNLDDDTGAVSPTVLVITGDGLITKEDPVTPLTDTFSVVLNSAPTASVSLGSIVSQNTGEVTVSTSSLLFTTGNWGTPQTVTVSGVDDAIIDDIQSVVVDLGTTSSTDPAWDNLDPGDVTVHNMDDDTSLPGVTVNSGSSMLVSESGTSSSFAVVLDTQPSSNVSIDITVSDTTEGTITAPFSGTAGTITFTNASWNIPKTITVQGIDDSTADG</sequence>
<comment type="caution">
    <text evidence="1">The sequence shown here is derived from an EMBL/GenBank/DDBJ whole genome shotgun (WGS) entry which is preliminary data.</text>
</comment>
<accession>A0A0F8YWC4</accession>
<dbReference type="AlphaFoldDB" id="A0A0F8YWC4"/>
<proteinExistence type="predicted"/>
<feature type="non-terminal residue" evidence="1">
    <location>
        <position position="368"/>
    </location>
</feature>